<comment type="caution">
    <text evidence="1">The sequence shown here is derived from an EMBL/GenBank/DDBJ whole genome shotgun (WGS) entry which is preliminary data.</text>
</comment>
<protein>
    <recommendedName>
        <fullName evidence="3">Phage virion morphogenesis protein</fullName>
    </recommendedName>
</protein>
<sequence length="175" mass="20218">MSIKQPQIPDFRKVAEEVLKDVPKDVSERARAFFMASFIKEGFTDASFIPWPKRKDSQTHKILSKSLTLRNSIKIDRADLKRIEISAGNGIPYAAIHNNGGTISVAVTDKMRKYFWFMFKKTGNAYWKNAALTKKTRFIIHIPKRQFIGNSYTLMQNVDQWMVANIIKAEKTLKF</sequence>
<dbReference type="Proteomes" id="UP000263268">
    <property type="component" value="Unassembled WGS sequence"/>
</dbReference>
<dbReference type="Pfam" id="PF05069">
    <property type="entry name" value="Phage_tail_S"/>
    <property type="match status" value="1"/>
</dbReference>
<dbReference type="AlphaFoldDB" id="A0A3D6BU10"/>
<gene>
    <name evidence="1" type="ORF">DHV22_07975</name>
</gene>
<reference evidence="1 2" key="1">
    <citation type="journal article" date="2018" name="Nat. Biotechnol.">
        <title>A standardized bacterial taxonomy based on genome phylogeny substantially revises the tree of life.</title>
        <authorList>
            <person name="Parks D.H."/>
            <person name="Chuvochina M."/>
            <person name="Waite D.W."/>
            <person name="Rinke C."/>
            <person name="Skarshewski A."/>
            <person name="Chaumeil P.A."/>
            <person name="Hugenholtz P."/>
        </authorList>
    </citation>
    <scope>NUCLEOTIDE SEQUENCE [LARGE SCALE GENOMIC DNA]</scope>
    <source>
        <strain evidence="1">UBA10227</strain>
    </source>
</reference>
<evidence type="ECO:0008006" key="3">
    <source>
        <dbReference type="Google" id="ProtNLM"/>
    </source>
</evidence>
<dbReference type="InterPro" id="IPR006522">
    <property type="entry name" value="Phage_virion_morphogenesis"/>
</dbReference>
<evidence type="ECO:0000313" key="1">
    <source>
        <dbReference type="EMBL" id="HCY81525.1"/>
    </source>
</evidence>
<proteinExistence type="predicted"/>
<organism evidence="1 2">
    <name type="scientific">Xanthomarina gelatinilytica</name>
    <dbReference type="NCBI Taxonomy" id="1137281"/>
    <lineage>
        <taxon>Bacteria</taxon>
        <taxon>Pseudomonadati</taxon>
        <taxon>Bacteroidota</taxon>
        <taxon>Flavobacteriia</taxon>
        <taxon>Flavobacteriales</taxon>
        <taxon>Flavobacteriaceae</taxon>
        <taxon>Xanthomarina</taxon>
    </lineage>
</organism>
<evidence type="ECO:0000313" key="2">
    <source>
        <dbReference type="Proteomes" id="UP000263268"/>
    </source>
</evidence>
<accession>A0A3D6BU10</accession>
<name>A0A3D6BU10_9FLAO</name>
<dbReference type="EMBL" id="DPRK01000128">
    <property type="protein sequence ID" value="HCY81525.1"/>
    <property type="molecule type" value="Genomic_DNA"/>
</dbReference>